<comment type="caution">
    <text evidence="5">The sequence shown here is derived from an EMBL/GenBank/DDBJ whole genome shotgun (WGS) entry which is preliminary data.</text>
</comment>
<evidence type="ECO:0000256" key="3">
    <source>
        <dbReference type="ARBA" id="ARBA00022691"/>
    </source>
</evidence>
<evidence type="ECO:0000259" key="4">
    <source>
        <dbReference type="Pfam" id="PF00891"/>
    </source>
</evidence>
<dbReference type="SUPFAM" id="SSF46785">
    <property type="entry name" value="Winged helix' DNA-binding domain"/>
    <property type="match status" value="1"/>
</dbReference>
<dbReference type="InterPro" id="IPR036388">
    <property type="entry name" value="WH-like_DNA-bd_sf"/>
</dbReference>
<dbReference type="InterPro" id="IPR016461">
    <property type="entry name" value="COMT-like"/>
</dbReference>
<protein>
    <recommendedName>
        <fullName evidence="4">O-methyltransferase C-terminal domain-containing protein</fullName>
    </recommendedName>
</protein>
<dbReference type="Proteomes" id="UP000020467">
    <property type="component" value="Unassembled WGS sequence"/>
</dbReference>
<dbReference type="InterPro" id="IPR029063">
    <property type="entry name" value="SAM-dependent_MTases_sf"/>
</dbReference>
<sequence>MGSIPASSSLLLELAEATLASAKRLNEGLAAEGLQQPSFAADGPVYVVPKTASKETQDAKTAVAEVAFQLFQLVTGPSELLPNITASYHTIFALQWLYQFNVLSHVPLEGTVTYDTLASKAQVPESLLKGVARMAMTSKILAEPRPGHVTHTASSAMFHKVPNMRDWAGYMFSASIPTAAAMVRATEKWPGSIKKTETAYNIAFNHSLPFFDHLSQSPEMTTQFSGYMKSVTDGQGMDLAHLVNGFDWASLPGGSLVVDIGGSTGHSSYAVAAAHDHLSFEVQDLGAVVNGKETTKVADASGSIGRVSFKAHSFFETQPTTGAAVYMLRMIIHDWPDFEATSILSNLVPALKAGKSTLLIMDTVLPSPGVLPSVRERVIRTRDLTMRQVFNARERDLDDWKALLRATDPRLELKSVKQPEGSNMSLLAIGLNPSS</sequence>
<evidence type="ECO:0000313" key="6">
    <source>
        <dbReference type="Proteomes" id="UP000020467"/>
    </source>
</evidence>
<dbReference type="EMBL" id="JARH01000803">
    <property type="protein sequence ID" value="EXF76714.1"/>
    <property type="molecule type" value="Genomic_DNA"/>
</dbReference>
<dbReference type="eggNOG" id="KOG3178">
    <property type="taxonomic scope" value="Eukaryota"/>
</dbReference>
<dbReference type="PANTHER" id="PTHR43712">
    <property type="entry name" value="PUTATIVE (AFU_ORTHOLOGUE AFUA_4G14580)-RELATED"/>
    <property type="match status" value="1"/>
</dbReference>
<evidence type="ECO:0000256" key="1">
    <source>
        <dbReference type="ARBA" id="ARBA00022603"/>
    </source>
</evidence>
<dbReference type="InterPro" id="IPR036390">
    <property type="entry name" value="WH_DNA-bd_sf"/>
</dbReference>
<dbReference type="KEGG" id="cfj:CFIO01_03525"/>
<proteinExistence type="predicted"/>
<evidence type="ECO:0000256" key="2">
    <source>
        <dbReference type="ARBA" id="ARBA00022679"/>
    </source>
</evidence>
<dbReference type="InterPro" id="IPR001077">
    <property type="entry name" value="COMT_C"/>
</dbReference>
<keyword evidence="6" id="KW-1185">Reference proteome</keyword>
<accession>A0A010RFY5</accession>
<dbReference type="Gene3D" id="1.10.10.10">
    <property type="entry name" value="Winged helix-like DNA-binding domain superfamily/Winged helix DNA-binding domain"/>
    <property type="match status" value="1"/>
</dbReference>
<dbReference type="GO" id="GO:0032259">
    <property type="term" value="P:methylation"/>
    <property type="evidence" value="ECO:0007669"/>
    <property type="project" value="UniProtKB-KW"/>
</dbReference>
<keyword evidence="2" id="KW-0808">Transferase</keyword>
<gene>
    <name evidence="5" type="ORF">CFIO01_03525</name>
</gene>
<name>A0A010RFY5_9PEZI</name>
<dbReference type="STRING" id="1445577.A0A010RFY5"/>
<dbReference type="GO" id="GO:0008171">
    <property type="term" value="F:O-methyltransferase activity"/>
    <property type="evidence" value="ECO:0007669"/>
    <property type="project" value="InterPro"/>
</dbReference>
<dbReference type="PROSITE" id="PS51683">
    <property type="entry name" value="SAM_OMT_II"/>
    <property type="match status" value="1"/>
</dbReference>
<evidence type="ECO:0000313" key="5">
    <source>
        <dbReference type="EMBL" id="EXF76714.1"/>
    </source>
</evidence>
<reference evidence="5 6" key="1">
    <citation type="submission" date="2014-02" db="EMBL/GenBank/DDBJ databases">
        <title>The genome sequence of Colletotrichum fioriniae PJ7.</title>
        <authorList>
            <person name="Baroncelli R."/>
            <person name="Thon M.R."/>
        </authorList>
    </citation>
    <scope>NUCLEOTIDE SEQUENCE [LARGE SCALE GENOMIC DNA]</scope>
    <source>
        <strain evidence="5 6">PJ7</strain>
    </source>
</reference>
<keyword evidence="3" id="KW-0949">S-adenosyl-L-methionine</keyword>
<dbReference type="HOGENOM" id="CLU_005533_1_4_1"/>
<dbReference type="Pfam" id="PF00891">
    <property type="entry name" value="Methyltransf_2"/>
    <property type="match status" value="1"/>
</dbReference>
<feature type="domain" description="O-methyltransferase C-terminal" evidence="4">
    <location>
        <begin position="196"/>
        <end position="405"/>
    </location>
</feature>
<dbReference type="SUPFAM" id="SSF53335">
    <property type="entry name" value="S-adenosyl-L-methionine-dependent methyltransferases"/>
    <property type="match status" value="1"/>
</dbReference>
<dbReference type="OrthoDB" id="1606438at2759"/>
<keyword evidence="1" id="KW-0489">Methyltransferase</keyword>
<dbReference type="AlphaFoldDB" id="A0A010RFY5"/>
<dbReference type="PANTHER" id="PTHR43712:SF19">
    <property type="entry name" value="DUAL O-METHYLTRANSFERASE_FAD-DEPENDENT MONOOXYGENASE ELCB"/>
    <property type="match status" value="1"/>
</dbReference>
<organism evidence="5 6">
    <name type="scientific">Colletotrichum fioriniae PJ7</name>
    <dbReference type="NCBI Taxonomy" id="1445577"/>
    <lineage>
        <taxon>Eukaryota</taxon>
        <taxon>Fungi</taxon>
        <taxon>Dikarya</taxon>
        <taxon>Ascomycota</taxon>
        <taxon>Pezizomycotina</taxon>
        <taxon>Sordariomycetes</taxon>
        <taxon>Hypocreomycetidae</taxon>
        <taxon>Glomerellales</taxon>
        <taxon>Glomerellaceae</taxon>
        <taxon>Colletotrichum</taxon>
        <taxon>Colletotrichum acutatum species complex</taxon>
    </lineage>
</organism>
<dbReference type="Gene3D" id="3.40.50.150">
    <property type="entry name" value="Vaccinia Virus protein VP39"/>
    <property type="match status" value="1"/>
</dbReference>